<dbReference type="OrthoDB" id="8554812at2"/>
<comment type="subcellular location">
    <subcellularLocation>
        <location evidence="1">Membrane</location>
        <topology evidence="1">Multi-pass membrane protein</topology>
    </subcellularLocation>
</comment>
<reference evidence="7 8" key="1">
    <citation type="submission" date="2019-08" db="EMBL/GenBank/DDBJ databases">
        <title>Draft genome sequence of Lysobacter sp. UKS-15.</title>
        <authorList>
            <person name="Im W.-T."/>
        </authorList>
    </citation>
    <scope>NUCLEOTIDE SEQUENCE [LARGE SCALE GENOMIC DNA]</scope>
    <source>
        <strain evidence="7 8">UKS-15</strain>
    </source>
</reference>
<feature type="transmembrane region" description="Helical" evidence="5">
    <location>
        <begin position="255"/>
        <end position="273"/>
    </location>
</feature>
<name>A0A5D8Z354_9GAMM</name>
<dbReference type="Proteomes" id="UP000323164">
    <property type="component" value="Unassembled WGS sequence"/>
</dbReference>
<keyword evidence="7" id="KW-0436">Ligase</keyword>
<feature type="transmembrane region" description="Helical" evidence="5">
    <location>
        <begin position="215"/>
        <end position="235"/>
    </location>
</feature>
<evidence type="ECO:0000256" key="1">
    <source>
        <dbReference type="ARBA" id="ARBA00004141"/>
    </source>
</evidence>
<gene>
    <name evidence="7" type="ORF">FW784_09155</name>
</gene>
<dbReference type="GO" id="GO:0016020">
    <property type="term" value="C:membrane"/>
    <property type="evidence" value="ECO:0007669"/>
    <property type="project" value="UniProtKB-SubCell"/>
</dbReference>
<evidence type="ECO:0000256" key="2">
    <source>
        <dbReference type="ARBA" id="ARBA00022692"/>
    </source>
</evidence>
<keyword evidence="8" id="KW-1185">Reference proteome</keyword>
<dbReference type="PANTHER" id="PTHR37422">
    <property type="entry name" value="TEICHURONIC ACID BIOSYNTHESIS PROTEIN TUAE"/>
    <property type="match status" value="1"/>
</dbReference>
<evidence type="ECO:0000313" key="8">
    <source>
        <dbReference type="Proteomes" id="UP000323164"/>
    </source>
</evidence>
<dbReference type="PANTHER" id="PTHR37422:SF21">
    <property type="entry name" value="EXOQ-LIKE PROTEIN"/>
    <property type="match status" value="1"/>
</dbReference>
<evidence type="ECO:0000256" key="5">
    <source>
        <dbReference type="SAM" id="Phobius"/>
    </source>
</evidence>
<feature type="transmembrane region" description="Helical" evidence="5">
    <location>
        <begin position="415"/>
        <end position="433"/>
    </location>
</feature>
<feature type="transmembrane region" description="Helical" evidence="5">
    <location>
        <begin position="63"/>
        <end position="82"/>
    </location>
</feature>
<sequence>MASITNSRADGVPETGWRWAPAWVLAYVALWPAPGYAEAVLVIGALVAMYMLVRARFRGGTRLLSGPAWALTSVMFAAYWLPRFISAFDTFDPPRALLDAAADLRHLPFLWLVAASVANSESRRRTFTGLAIIVAVWVGDALLQSVTGTSPLFAMIDQAKHAISGHGMCPADAAASVDRLSGFLGPCNLKLGQVIASLSPLLLHEASRRFKAPGWLAAAAAVGIVIVLAGSRASWITYGLVLLLSGWRVLGWKRLAGVFLFGALALAVLALTVPQVRDRIDRTTRVLAGDHRDIDSALSGRGRIWLAATCMAREHPVNGVGVRRFRQAFPGCDPAPGRRAEWGDGPALHAHQIVLEILSETGVIGLLLWLAGAAQAWRAWRYADEAARRQARPAMLALVVTVFPLNTHLAFYSTFWGGLTLMLFALYAGSLLANDRVDPAAAA</sequence>
<organism evidence="7 8">
    <name type="scientific">Cognatilysobacter lacus</name>
    <dbReference type="NCBI Taxonomy" id="1643323"/>
    <lineage>
        <taxon>Bacteria</taxon>
        <taxon>Pseudomonadati</taxon>
        <taxon>Pseudomonadota</taxon>
        <taxon>Gammaproteobacteria</taxon>
        <taxon>Lysobacterales</taxon>
        <taxon>Lysobacteraceae</taxon>
        <taxon>Cognatilysobacter</taxon>
    </lineage>
</organism>
<dbReference type="GO" id="GO:0016874">
    <property type="term" value="F:ligase activity"/>
    <property type="evidence" value="ECO:0007669"/>
    <property type="project" value="UniProtKB-KW"/>
</dbReference>
<keyword evidence="4 5" id="KW-0472">Membrane</keyword>
<dbReference type="InterPro" id="IPR051533">
    <property type="entry name" value="WaaL-like"/>
</dbReference>
<evidence type="ECO:0000313" key="7">
    <source>
        <dbReference type="EMBL" id="TZF89077.1"/>
    </source>
</evidence>
<feature type="transmembrane region" description="Helical" evidence="5">
    <location>
        <begin position="127"/>
        <end position="146"/>
    </location>
</feature>
<evidence type="ECO:0000259" key="6">
    <source>
        <dbReference type="Pfam" id="PF04932"/>
    </source>
</evidence>
<accession>A0A5D8Z354</accession>
<keyword evidence="3 5" id="KW-1133">Transmembrane helix</keyword>
<evidence type="ECO:0000256" key="4">
    <source>
        <dbReference type="ARBA" id="ARBA00023136"/>
    </source>
</evidence>
<feature type="domain" description="O-antigen ligase-related" evidence="6">
    <location>
        <begin position="218"/>
        <end position="370"/>
    </location>
</feature>
<evidence type="ECO:0000256" key="3">
    <source>
        <dbReference type="ARBA" id="ARBA00022989"/>
    </source>
</evidence>
<dbReference type="AlphaFoldDB" id="A0A5D8Z354"/>
<dbReference type="Pfam" id="PF04932">
    <property type="entry name" value="Wzy_C"/>
    <property type="match status" value="1"/>
</dbReference>
<proteinExistence type="predicted"/>
<protein>
    <submittedName>
        <fullName evidence="7">O-antigen ligase family protein</fullName>
    </submittedName>
</protein>
<dbReference type="EMBL" id="VTRV01000091">
    <property type="protein sequence ID" value="TZF89077.1"/>
    <property type="molecule type" value="Genomic_DNA"/>
</dbReference>
<comment type="caution">
    <text evidence="7">The sequence shown here is derived from an EMBL/GenBank/DDBJ whole genome shotgun (WGS) entry which is preliminary data.</text>
</comment>
<dbReference type="InterPro" id="IPR007016">
    <property type="entry name" value="O-antigen_ligase-rel_domated"/>
</dbReference>
<feature type="transmembrane region" description="Helical" evidence="5">
    <location>
        <begin position="24"/>
        <end position="51"/>
    </location>
</feature>
<keyword evidence="2 5" id="KW-0812">Transmembrane</keyword>